<dbReference type="EMBL" id="QQRQ01000009">
    <property type="protein sequence ID" value="RFT06527.1"/>
    <property type="molecule type" value="Genomic_DNA"/>
</dbReference>
<dbReference type="SUPFAM" id="SSF88659">
    <property type="entry name" value="Sigma3 and sigma4 domains of RNA polymerase sigma factors"/>
    <property type="match status" value="1"/>
</dbReference>
<organism evidence="2 3">
    <name type="scientific">Evtepia gabavorous</name>
    <dbReference type="NCBI Taxonomy" id="2211183"/>
    <lineage>
        <taxon>Bacteria</taxon>
        <taxon>Bacillati</taxon>
        <taxon>Bacillota</taxon>
        <taxon>Clostridia</taxon>
        <taxon>Eubacteriales</taxon>
        <taxon>Evtepia</taxon>
    </lineage>
</organism>
<dbReference type="NCBIfam" id="TIGR02937">
    <property type="entry name" value="sigma70-ECF"/>
    <property type="match status" value="1"/>
</dbReference>
<dbReference type="GO" id="GO:0006352">
    <property type="term" value="P:DNA-templated transcription initiation"/>
    <property type="evidence" value="ECO:0007669"/>
    <property type="project" value="InterPro"/>
</dbReference>
<dbReference type="InterPro" id="IPR014284">
    <property type="entry name" value="RNA_pol_sigma-70_dom"/>
</dbReference>
<evidence type="ECO:0000313" key="3">
    <source>
        <dbReference type="Proteomes" id="UP000260649"/>
    </source>
</evidence>
<dbReference type="Pfam" id="PF04545">
    <property type="entry name" value="Sigma70_r4"/>
    <property type="match status" value="1"/>
</dbReference>
<dbReference type="GO" id="GO:0003700">
    <property type="term" value="F:DNA-binding transcription factor activity"/>
    <property type="evidence" value="ECO:0007669"/>
    <property type="project" value="InterPro"/>
</dbReference>
<evidence type="ECO:0000313" key="2">
    <source>
        <dbReference type="EMBL" id="RFT06527.1"/>
    </source>
</evidence>
<name>A0A3E2B3G6_9FIRM</name>
<dbReference type="AlphaFoldDB" id="A0A3E2B3G6"/>
<reference evidence="2 3" key="1">
    <citation type="submission" date="2018-07" db="EMBL/GenBank/DDBJ databases">
        <title>GABA Modulating Bacteria of the Human Gut Microbiota.</title>
        <authorList>
            <person name="Strandwitz P."/>
            <person name="Kim K.H."/>
            <person name="Terekhova D."/>
            <person name="Liu J.K."/>
            <person name="Sharma A."/>
            <person name="Levering J."/>
            <person name="Mcdonald D."/>
            <person name="Dietrich D."/>
            <person name="Ramadhar T.R."/>
            <person name="Lekbua A."/>
            <person name="Mroue N."/>
            <person name="Liston C."/>
            <person name="Stewart E.J."/>
            <person name="Dubin M.J."/>
            <person name="Zengler K."/>
            <person name="Knight R."/>
            <person name="Gilbert J.A."/>
            <person name="Clardy J."/>
            <person name="Lewis K."/>
        </authorList>
    </citation>
    <scope>NUCLEOTIDE SEQUENCE [LARGE SCALE GENOMIC DNA]</scope>
    <source>
        <strain evidence="2 3">KLE1738</strain>
    </source>
</reference>
<dbReference type="OrthoDB" id="2449942at2"/>
<dbReference type="InterPro" id="IPR013324">
    <property type="entry name" value="RNA_pol_sigma_r3/r4-like"/>
</dbReference>
<protein>
    <submittedName>
        <fullName evidence="2">Sigma-70 family RNA polymerase sigma factor</fullName>
    </submittedName>
</protein>
<dbReference type="InterPro" id="IPR007630">
    <property type="entry name" value="RNA_pol_sigma70_r4"/>
</dbReference>
<accession>A0A3E2B3G6</accession>
<gene>
    <name evidence="2" type="ORF">DV520_06945</name>
</gene>
<sequence length="181" mass="20996">MLMDQIIQAKQGSQADMLSLLQQFQPILKKYGRKLWGEDGLEDMTAAFLQVIHDMKPEQIRCRAEGAVVQYLVQSVRHAYERLQRERMRQPAIAFSLNEMEEQDSLPALAKEDSAEKQRFSDLVKGCPRLTEKETYVLEQVYYWGYTVAELAPGMGTSKQNVNQIKLRALGKLRRQWETEK</sequence>
<comment type="caution">
    <text evidence="2">The sequence shown here is derived from an EMBL/GenBank/DDBJ whole genome shotgun (WGS) entry which is preliminary data.</text>
</comment>
<keyword evidence="3" id="KW-1185">Reference proteome</keyword>
<dbReference type="Proteomes" id="UP000260649">
    <property type="component" value="Unassembled WGS sequence"/>
</dbReference>
<dbReference type="Gene3D" id="1.20.140.160">
    <property type="match status" value="1"/>
</dbReference>
<evidence type="ECO:0000259" key="1">
    <source>
        <dbReference type="Pfam" id="PF04545"/>
    </source>
</evidence>
<feature type="domain" description="RNA polymerase sigma-70 region 4" evidence="1">
    <location>
        <begin position="129"/>
        <end position="174"/>
    </location>
</feature>
<proteinExistence type="predicted"/>